<name>A0AAJ0FMC8_9HYPO</name>
<reference evidence="1" key="1">
    <citation type="submission" date="2023-06" db="EMBL/GenBank/DDBJ databases">
        <title>Conoideocrella luteorostrata (Hypocreales: Clavicipitaceae), a potential biocontrol fungus for elongate hemlock scale in United States Christmas tree production areas.</title>
        <authorList>
            <person name="Barrett H."/>
            <person name="Lovett B."/>
            <person name="Macias A.M."/>
            <person name="Stajich J.E."/>
            <person name="Kasson M.T."/>
        </authorList>
    </citation>
    <scope>NUCLEOTIDE SEQUENCE</scope>
    <source>
        <strain evidence="1">ARSEF 14590</strain>
    </source>
</reference>
<gene>
    <name evidence="1" type="ORF">QQS21_012446</name>
</gene>
<sequence length="339" mass="39415">MAIPSRYVRRGWHNPLETGYLILSQAKGEMLALSWEQHRHDKLYRERLFRDLVNITLSINKQPLPRIASFTMHSNGSISLSNRPLDLHFQMLENEGITSGIPRQRTYTAIEPYISDLLSLQDSKILHQPNAIHDREDGESQLAALAALRAIMHIFISPEKRHGPFYLTLTDLHQSNIFVDEQWNIRTIIDLEWAHAKPIEMQVPPHWLTSRAVDGFYDADAIAEYDAILDEYLRIYAAEEKRRNAVVVEAAIKRDVWNSGSFWYFHAVSIPKSMYNVFNRHIQPLFNKEHSEASIFDEVFSCYWGKHAQDTINTKLEEKKDYLVRLRKVFGDLQSDDGP</sequence>
<evidence type="ECO:0008006" key="3">
    <source>
        <dbReference type="Google" id="ProtNLM"/>
    </source>
</evidence>
<dbReference type="PANTHER" id="PTHR21310">
    <property type="entry name" value="AMINOGLYCOSIDE PHOSPHOTRANSFERASE-RELATED-RELATED"/>
    <property type="match status" value="1"/>
</dbReference>
<evidence type="ECO:0000313" key="2">
    <source>
        <dbReference type="Proteomes" id="UP001251528"/>
    </source>
</evidence>
<dbReference type="AlphaFoldDB" id="A0AAJ0FMC8"/>
<dbReference type="InterPro" id="IPR051678">
    <property type="entry name" value="AGP_Transferase"/>
</dbReference>
<accession>A0AAJ0FMC8</accession>
<keyword evidence="2" id="KW-1185">Reference proteome</keyword>
<evidence type="ECO:0000313" key="1">
    <source>
        <dbReference type="EMBL" id="KAK2589871.1"/>
    </source>
</evidence>
<dbReference type="Proteomes" id="UP001251528">
    <property type="component" value="Unassembled WGS sequence"/>
</dbReference>
<dbReference type="PANTHER" id="PTHR21310:SF37">
    <property type="entry name" value="AMINOGLYCOSIDE PHOSPHOTRANSFERASE DOMAIN-CONTAINING PROTEIN"/>
    <property type="match status" value="1"/>
</dbReference>
<protein>
    <recommendedName>
        <fullName evidence="3">Aminoglycoside phosphotransferase domain-containing protein</fullName>
    </recommendedName>
</protein>
<comment type="caution">
    <text evidence="1">The sequence shown here is derived from an EMBL/GenBank/DDBJ whole genome shotgun (WGS) entry which is preliminary data.</text>
</comment>
<dbReference type="SUPFAM" id="SSF56112">
    <property type="entry name" value="Protein kinase-like (PK-like)"/>
    <property type="match status" value="1"/>
</dbReference>
<organism evidence="1 2">
    <name type="scientific">Conoideocrella luteorostrata</name>
    <dbReference type="NCBI Taxonomy" id="1105319"/>
    <lineage>
        <taxon>Eukaryota</taxon>
        <taxon>Fungi</taxon>
        <taxon>Dikarya</taxon>
        <taxon>Ascomycota</taxon>
        <taxon>Pezizomycotina</taxon>
        <taxon>Sordariomycetes</taxon>
        <taxon>Hypocreomycetidae</taxon>
        <taxon>Hypocreales</taxon>
        <taxon>Clavicipitaceae</taxon>
        <taxon>Conoideocrella</taxon>
    </lineage>
</organism>
<proteinExistence type="predicted"/>
<dbReference type="EMBL" id="JASWJB010000535">
    <property type="protein sequence ID" value="KAK2589871.1"/>
    <property type="molecule type" value="Genomic_DNA"/>
</dbReference>
<dbReference type="InterPro" id="IPR011009">
    <property type="entry name" value="Kinase-like_dom_sf"/>
</dbReference>